<evidence type="ECO:0000313" key="16">
    <source>
        <dbReference type="Proteomes" id="UP001140206"/>
    </source>
</evidence>
<evidence type="ECO:0000256" key="10">
    <source>
        <dbReference type="ARBA" id="ARBA00022726"/>
    </source>
</evidence>
<keyword evidence="6 13" id="KW-0963">Cytoplasm</keyword>
<dbReference type="InterPro" id="IPR005904">
    <property type="entry name" value="Hxn_phspho_trans"/>
</dbReference>
<organism evidence="15 16">
    <name type="scientific">Rhynchospora pubera</name>
    <dbReference type="NCBI Taxonomy" id="906938"/>
    <lineage>
        <taxon>Eukaryota</taxon>
        <taxon>Viridiplantae</taxon>
        <taxon>Streptophyta</taxon>
        <taxon>Embryophyta</taxon>
        <taxon>Tracheophyta</taxon>
        <taxon>Spermatophyta</taxon>
        <taxon>Magnoliopsida</taxon>
        <taxon>Liliopsida</taxon>
        <taxon>Poales</taxon>
        <taxon>Cyperaceae</taxon>
        <taxon>Cyperoideae</taxon>
        <taxon>Rhynchosporeae</taxon>
        <taxon>Rhynchospora</taxon>
    </lineage>
</organism>
<dbReference type="Proteomes" id="UP001140206">
    <property type="component" value="Chromosome 4"/>
</dbReference>
<comment type="subcellular location">
    <subcellularLocation>
        <location evidence="2 13">Cytoplasm</location>
    </subcellularLocation>
</comment>
<dbReference type="GO" id="GO:0005829">
    <property type="term" value="C:cytosol"/>
    <property type="evidence" value="ECO:0007669"/>
    <property type="project" value="TreeGrafter"/>
</dbReference>
<dbReference type="InterPro" id="IPR000836">
    <property type="entry name" value="PRTase_dom"/>
</dbReference>
<dbReference type="EC" id="2.4.2.8" evidence="5 13"/>
<keyword evidence="7 13" id="KW-0328">Glycosyltransferase</keyword>
<keyword evidence="8 13" id="KW-0808">Transferase</keyword>
<evidence type="ECO:0000256" key="4">
    <source>
        <dbReference type="ARBA" id="ARBA00008391"/>
    </source>
</evidence>
<evidence type="ECO:0000256" key="11">
    <source>
        <dbReference type="ARBA" id="ARBA00022741"/>
    </source>
</evidence>
<evidence type="ECO:0000256" key="6">
    <source>
        <dbReference type="ARBA" id="ARBA00022490"/>
    </source>
</evidence>
<dbReference type="GO" id="GO:0006178">
    <property type="term" value="P:guanine salvage"/>
    <property type="evidence" value="ECO:0007669"/>
    <property type="project" value="TreeGrafter"/>
</dbReference>
<evidence type="ECO:0000256" key="8">
    <source>
        <dbReference type="ARBA" id="ARBA00022679"/>
    </source>
</evidence>
<dbReference type="InterPro" id="IPR050408">
    <property type="entry name" value="HGPRT"/>
</dbReference>
<dbReference type="GO" id="GO:0032264">
    <property type="term" value="P:IMP salvage"/>
    <property type="evidence" value="ECO:0007669"/>
    <property type="project" value="TreeGrafter"/>
</dbReference>
<proteinExistence type="inferred from homology"/>
<dbReference type="EMBL" id="JAMFTS010000004">
    <property type="protein sequence ID" value="KAJ4765941.1"/>
    <property type="molecule type" value="Genomic_DNA"/>
</dbReference>
<dbReference type="FunFam" id="3.40.50.2020:FF:000057">
    <property type="entry name" value="Hypoxanthine phosphoribosyltransferase"/>
    <property type="match status" value="1"/>
</dbReference>
<keyword evidence="9 13" id="KW-0479">Metal-binding</keyword>
<dbReference type="NCBIfam" id="TIGR01203">
    <property type="entry name" value="HGPRTase"/>
    <property type="match status" value="1"/>
</dbReference>
<dbReference type="GO" id="GO:0032263">
    <property type="term" value="P:GMP salvage"/>
    <property type="evidence" value="ECO:0007669"/>
    <property type="project" value="TreeGrafter"/>
</dbReference>
<keyword evidence="10 13" id="KW-0660">Purine salvage</keyword>
<sequence>MSLPPIQSNSSLQDSAPLKHKHLSKPHLSSPISSSLSMGSESDIERILFTESDIAKRVSDLATEISSDLRFSADAVVFVGVATGAFLFIADLVRRIHAPITVDFIRAESYGSGTESCGDVRISCDLKVDVTGKHVVLVEDIVDTGKTLSHLISYLEKKGVSSVSVCAFLDKPSRRKVEVKLVGSGKFYSGFECPDYFVVGYGMDYAELYRNLPYVGILKPEMYTK</sequence>
<evidence type="ECO:0000259" key="14">
    <source>
        <dbReference type="Pfam" id="PF00156"/>
    </source>
</evidence>
<comment type="similarity">
    <text evidence="4 13">Belongs to the purine/pyrimidine phosphoribosyltransferase family.</text>
</comment>
<comment type="pathway">
    <text evidence="3 13">Purine metabolism; IMP biosynthesis via salvage pathway; IMP from hypoxanthine: step 1/1.</text>
</comment>
<gene>
    <name evidence="15" type="ORF">LUZ62_076316</name>
</gene>
<dbReference type="InterPro" id="IPR029057">
    <property type="entry name" value="PRTase-like"/>
</dbReference>
<dbReference type="GO" id="GO:0004422">
    <property type="term" value="F:hypoxanthine phosphoribosyltransferase activity"/>
    <property type="evidence" value="ECO:0007669"/>
    <property type="project" value="InterPro"/>
</dbReference>
<dbReference type="CDD" id="cd06223">
    <property type="entry name" value="PRTases_typeI"/>
    <property type="match status" value="1"/>
</dbReference>
<comment type="catalytic activity">
    <reaction evidence="13">
        <text>IMP + diphosphate = hypoxanthine + 5-phospho-alpha-D-ribose 1-diphosphate</text>
        <dbReference type="Rhea" id="RHEA:17973"/>
        <dbReference type="ChEBI" id="CHEBI:17368"/>
        <dbReference type="ChEBI" id="CHEBI:33019"/>
        <dbReference type="ChEBI" id="CHEBI:58017"/>
        <dbReference type="ChEBI" id="CHEBI:58053"/>
        <dbReference type="EC" id="2.4.2.8"/>
    </reaction>
</comment>
<evidence type="ECO:0000256" key="1">
    <source>
        <dbReference type="ARBA" id="ARBA00001946"/>
    </source>
</evidence>
<feature type="domain" description="Phosphoribosyltransferase" evidence="14">
    <location>
        <begin position="53"/>
        <end position="205"/>
    </location>
</feature>
<evidence type="ECO:0000256" key="9">
    <source>
        <dbReference type="ARBA" id="ARBA00022723"/>
    </source>
</evidence>
<comment type="caution">
    <text evidence="15">The sequence shown here is derived from an EMBL/GenBank/DDBJ whole genome shotgun (WGS) entry which is preliminary data.</text>
</comment>
<comment type="cofactor">
    <cofactor evidence="1 13">
        <name>Mg(2+)</name>
        <dbReference type="ChEBI" id="CHEBI:18420"/>
    </cofactor>
</comment>
<dbReference type="PANTHER" id="PTHR43340:SF1">
    <property type="entry name" value="HYPOXANTHINE PHOSPHORIBOSYLTRANSFERASE"/>
    <property type="match status" value="1"/>
</dbReference>
<dbReference type="Pfam" id="PF00156">
    <property type="entry name" value="Pribosyltran"/>
    <property type="match status" value="1"/>
</dbReference>
<dbReference type="AlphaFoldDB" id="A0AAV8DHY5"/>
<dbReference type="GO" id="GO:0000166">
    <property type="term" value="F:nucleotide binding"/>
    <property type="evidence" value="ECO:0007669"/>
    <property type="project" value="UniProtKB-KW"/>
</dbReference>
<reference evidence="15" key="1">
    <citation type="submission" date="2022-08" db="EMBL/GenBank/DDBJ databases">
        <authorList>
            <person name="Marques A."/>
        </authorList>
    </citation>
    <scope>NUCLEOTIDE SEQUENCE</scope>
    <source>
        <strain evidence="15">RhyPub2mFocal</strain>
        <tissue evidence="15">Leaves</tissue>
    </source>
</reference>
<protein>
    <recommendedName>
        <fullName evidence="5 13">Hypoxanthine phosphoribosyltransferase</fullName>
        <ecNumber evidence="5 13">2.4.2.8</ecNumber>
    </recommendedName>
</protein>
<evidence type="ECO:0000256" key="7">
    <source>
        <dbReference type="ARBA" id="ARBA00022676"/>
    </source>
</evidence>
<name>A0AAV8DHY5_9POAL</name>
<keyword evidence="12 13" id="KW-0460">Magnesium</keyword>
<evidence type="ECO:0000256" key="5">
    <source>
        <dbReference type="ARBA" id="ARBA00011895"/>
    </source>
</evidence>
<evidence type="ECO:0000256" key="3">
    <source>
        <dbReference type="ARBA" id="ARBA00004669"/>
    </source>
</evidence>
<dbReference type="PANTHER" id="PTHR43340">
    <property type="entry name" value="HYPOXANTHINE-GUANINE PHOSPHORIBOSYLTRANSFERASE"/>
    <property type="match status" value="1"/>
</dbReference>
<dbReference type="GO" id="GO:0000287">
    <property type="term" value="F:magnesium ion binding"/>
    <property type="evidence" value="ECO:0007669"/>
    <property type="project" value="TreeGrafter"/>
</dbReference>
<dbReference type="SUPFAM" id="SSF53271">
    <property type="entry name" value="PRTase-like"/>
    <property type="match status" value="1"/>
</dbReference>
<dbReference type="GO" id="GO:0006166">
    <property type="term" value="P:purine ribonucleoside salvage"/>
    <property type="evidence" value="ECO:0007669"/>
    <property type="project" value="UniProtKB-KW"/>
</dbReference>
<keyword evidence="11 13" id="KW-0547">Nucleotide-binding</keyword>
<keyword evidence="16" id="KW-1185">Reference proteome</keyword>
<evidence type="ECO:0000256" key="12">
    <source>
        <dbReference type="ARBA" id="ARBA00022842"/>
    </source>
</evidence>
<dbReference type="GO" id="GO:0046100">
    <property type="term" value="P:hypoxanthine metabolic process"/>
    <property type="evidence" value="ECO:0007669"/>
    <property type="project" value="TreeGrafter"/>
</dbReference>
<evidence type="ECO:0000256" key="13">
    <source>
        <dbReference type="RuleBase" id="RU364099"/>
    </source>
</evidence>
<dbReference type="Gene3D" id="3.40.50.2020">
    <property type="match status" value="1"/>
</dbReference>
<accession>A0AAV8DHY5</accession>
<evidence type="ECO:0000313" key="15">
    <source>
        <dbReference type="EMBL" id="KAJ4765941.1"/>
    </source>
</evidence>
<evidence type="ECO:0000256" key="2">
    <source>
        <dbReference type="ARBA" id="ARBA00004496"/>
    </source>
</evidence>